<dbReference type="InterPro" id="IPR049812">
    <property type="entry name" value="DpdG-like"/>
</dbReference>
<proteinExistence type="predicted"/>
<reference evidence="1 2" key="1">
    <citation type="submission" date="2016-06" db="EMBL/GenBank/DDBJ databases">
        <authorList>
            <person name="Kjaerup R.B."/>
            <person name="Dalgaard T.S."/>
            <person name="Juul-Madsen H.R."/>
        </authorList>
    </citation>
    <scope>NUCLEOTIDE SEQUENCE [LARGE SCALE GENOMIC DNA]</scope>
    <source>
        <strain evidence="1 2">DSM 45626</strain>
    </source>
</reference>
<sequence length="301" mass="32605">MTLLNDPASFPSPMWIVARYLAVNPGRPHSRDSLRAVLAPGSLLPVNKRGTDSTFDSAVRSLEDLGVVRVEADDVSLSEIGASLRPDDFATFSDLLRRQVLEPTRNAAIADSGDQSGPKDLVRALSWFLTLDPLVTMSHDDVVQRQRGALAEHLGNPFVNDVRWIRFTYWASALGLAAPPLLPPAGRAQTLVPDCAAAVFRTVRAKWPPGTRLAAREAVAGIVDELPVLPGGRYSLALGLPNEAADVSATLSFALLCGDEYGWLKLDRRSDADDEVLLVDPDRSNRTLRITHVEVQEAADG</sequence>
<evidence type="ECO:0000313" key="1">
    <source>
        <dbReference type="EMBL" id="SCF20986.1"/>
    </source>
</evidence>
<organism evidence="1 2">
    <name type="scientific">Micromonospora haikouensis</name>
    <dbReference type="NCBI Taxonomy" id="686309"/>
    <lineage>
        <taxon>Bacteria</taxon>
        <taxon>Bacillati</taxon>
        <taxon>Actinomycetota</taxon>
        <taxon>Actinomycetes</taxon>
        <taxon>Micromonosporales</taxon>
        <taxon>Micromonosporaceae</taxon>
        <taxon>Micromonospora</taxon>
    </lineage>
</organism>
<dbReference type="RefSeq" id="WP_091286523.1">
    <property type="nucleotide sequence ID" value="NZ_FMCW01000051.1"/>
</dbReference>
<name>A0A1C4YK09_9ACTN</name>
<accession>A0A1C4YK09</accession>
<dbReference type="Proteomes" id="UP000199375">
    <property type="component" value="Unassembled WGS sequence"/>
</dbReference>
<dbReference type="NCBIfam" id="NF041064">
    <property type="entry name" value="DpdG"/>
    <property type="match status" value="1"/>
</dbReference>
<evidence type="ECO:0000313" key="2">
    <source>
        <dbReference type="Proteomes" id="UP000199375"/>
    </source>
</evidence>
<dbReference type="AlphaFoldDB" id="A0A1C4YK09"/>
<dbReference type="EMBL" id="FMCW01000051">
    <property type="protein sequence ID" value="SCF20986.1"/>
    <property type="molecule type" value="Genomic_DNA"/>
</dbReference>
<gene>
    <name evidence="1" type="ORF">GA0070558_15118</name>
</gene>
<protein>
    <submittedName>
        <fullName evidence="1">Uncharacterized protein</fullName>
    </submittedName>
</protein>